<evidence type="ECO:0000313" key="2">
    <source>
        <dbReference type="Proteomes" id="UP000805704"/>
    </source>
</evidence>
<dbReference type="EMBL" id="CM024799">
    <property type="protein sequence ID" value="KAG8013098.1"/>
    <property type="molecule type" value="Genomic_DNA"/>
</dbReference>
<proteinExistence type="predicted"/>
<sequence>MLALRGANMPTVTEFNLVIRNQDDDDTVLKVSSLMCCSAFIKQNTETSIRENYRFALKETQNALEHRQAARPEINFTGNISSCIRLQYAAVREVCHIRVNWSVTGDTDRTLMGVTRGHAVARLQHKARVFRTDGGQTAAKSKKTLHVTEQQQVPQPGPDSRTLL</sequence>
<gene>
    <name evidence="1" type="ORF">GBF38_021305</name>
</gene>
<dbReference type="Proteomes" id="UP000805704">
    <property type="component" value="Chromosome 11"/>
</dbReference>
<organism evidence="1 2">
    <name type="scientific">Nibea albiflora</name>
    <name type="common">Yellow drum</name>
    <name type="synonym">Corvina albiflora</name>
    <dbReference type="NCBI Taxonomy" id="240163"/>
    <lineage>
        <taxon>Eukaryota</taxon>
        <taxon>Metazoa</taxon>
        <taxon>Chordata</taxon>
        <taxon>Craniata</taxon>
        <taxon>Vertebrata</taxon>
        <taxon>Euteleostomi</taxon>
        <taxon>Actinopterygii</taxon>
        <taxon>Neopterygii</taxon>
        <taxon>Teleostei</taxon>
        <taxon>Neoteleostei</taxon>
        <taxon>Acanthomorphata</taxon>
        <taxon>Eupercaria</taxon>
        <taxon>Sciaenidae</taxon>
        <taxon>Nibea</taxon>
    </lineage>
</organism>
<evidence type="ECO:0000313" key="1">
    <source>
        <dbReference type="EMBL" id="KAG8013098.1"/>
    </source>
</evidence>
<accession>A0ACB7FGG2</accession>
<keyword evidence="2" id="KW-1185">Reference proteome</keyword>
<protein>
    <submittedName>
        <fullName evidence="1">Uncharacterized protein</fullName>
    </submittedName>
</protein>
<name>A0ACB7FGG2_NIBAL</name>
<comment type="caution">
    <text evidence="1">The sequence shown here is derived from an EMBL/GenBank/DDBJ whole genome shotgun (WGS) entry which is preliminary data.</text>
</comment>
<reference evidence="1" key="1">
    <citation type="submission" date="2020-04" db="EMBL/GenBank/DDBJ databases">
        <title>A chromosome-scale assembly and high-density genetic map of the yellow drum (Nibea albiflora) genome.</title>
        <authorList>
            <person name="Xu D."/>
            <person name="Zhang W."/>
            <person name="Chen R."/>
            <person name="Tan P."/>
            <person name="Wang L."/>
            <person name="Song H."/>
            <person name="Tian L."/>
            <person name="Zhu Q."/>
            <person name="Wang B."/>
        </authorList>
    </citation>
    <scope>NUCLEOTIDE SEQUENCE</scope>
    <source>
        <strain evidence="1">ZJHYS-2018</strain>
    </source>
</reference>